<dbReference type="KEGG" id="csol:105366392"/>
<feature type="region of interest" description="Disordered" evidence="1">
    <location>
        <begin position="1"/>
        <end position="42"/>
    </location>
</feature>
<sequence>MGRKIPGKKHKGVKNPYKQRAKRLSELKINDPPNNTDDQDIPKSLLRVIKLKNDVRNKSRVVKKKKKNNANLIAIGGDYNKQLPYNKGKPDKAVPVFNQKPHENLHQFWNRVNTETKAFIKETEFESKYNVEVKRNFTTGKIEAIEKKPKERFTELEKFKTKHKNISKKKKTVDDSSKLTKSQKRKQKLLKKKQEKYEDYVSDFKSFKDKIEFGDIVHAPPELKVRPRNSKEIDKVKNKNLLLHSILRDEKSLESKNTQILNKTGKRKDLPIGERRQIEKQQSDIVAAYRLLKVKQSLQSTIS</sequence>
<dbReference type="RefSeq" id="XP_011503126.1">
    <property type="nucleotide sequence ID" value="XM_011504824.1"/>
</dbReference>
<proteinExistence type="predicted"/>
<evidence type="ECO:0000313" key="3">
    <source>
        <dbReference type="RefSeq" id="XP_011503126.1"/>
    </source>
</evidence>
<evidence type="ECO:0000256" key="1">
    <source>
        <dbReference type="SAM" id="MobiDB-lite"/>
    </source>
</evidence>
<keyword evidence="2" id="KW-1185">Reference proteome</keyword>
<feature type="compositionally biased region" description="Basic residues" evidence="1">
    <location>
        <begin position="162"/>
        <end position="171"/>
    </location>
</feature>
<dbReference type="PANTHER" id="PTHR21838:SF2">
    <property type="entry name" value="COILED-COIL DOMAIN-CONTAINING PROTEIN 137"/>
    <property type="match status" value="1"/>
</dbReference>
<dbReference type="PANTHER" id="PTHR21838">
    <property type="entry name" value="COILED-COIL DOMAIN-CONTAINING PROTEIN 137"/>
    <property type="match status" value="1"/>
</dbReference>
<feature type="region of interest" description="Disordered" evidence="1">
    <location>
        <begin position="162"/>
        <end position="188"/>
    </location>
</feature>
<protein>
    <submittedName>
        <fullName evidence="3">Coiled-coil domain-containing protein 137</fullName>
    </submittedName>
</protein>
<dbReference type="GeneID" id="105366392"/>
<name>A0AAJ6YRY9_9HYME</name>
<feature type="compositionally biased region" description="Basic residues" evidence="1">
    <location>
        <begin position="1"/>
        <end position="22"/>
    </location>
</feature>
<dbReference type="GO" id="GO:0005634">
    <property type="term" value="C:nucleus"/>
    <property type="evidence" value="ECO:0007669"/>
    <property type="project" value="TreeGrafter"/>
</dbReference>
<gene>
    <name evidence="3" type="primary">LOC105366392</name>
</gene>
<reference evidence="3" key="1">
    <citation type="submission" date="2025-08" db="UniProtKB">
        <authorList>
            <consortium name="RefSeq"/>
        </authorList>
    </citation>
    <scope>IDENTIFICATION</scope>
</reference>
<accession>A0AAJ6YRY9</accession>
<organism evidence="2 3">
    <name type="scientific">Ceratosolen solmsi marchali</name>
    <dbReference type="NCBI Taxonomy" id="326594"/>
    <lineage>
        <taxon>Eukaryota</taxon>
        <taxon>Metazoa</taxon>
        <taxon>Ecdysozoa</taxon>
        <taxon>Arthropoda</taxon>
        <taxon>Hexapoda</taxon>
        <taxon>Insecta</taxon>
        <taxon>Pterygota</taxon>
        <taxon>Neoptera</taxon>
        <taxon>Endopterygota</taxon>
        <taxon>Hymenoptera</taxon>
        <taxon>Apocrita</taxon>
        <taxon>Proctotrupomorpha</taxon>
        <taxon>Chalcidoidea</taxon>
        <taxon>Agaonidae</taxon>
        <taxon>Agaoninae</taxon>
        <taxon>Ceratosolen</taxon>
    </lineage>
</organism>
<dbReference type="InterPro" id="IPR026680">
    <property type="entry name" value="CCDC137"/>
</dbReference>
<evidence type="ECO:0000313" key="2">
    <source>
        <dbReference type="Proteomes" id="UP000695007"/>
    </source>
</evidence>
<dbReference type="Proteomes" id="UP000695007">
    <property type="component" value="Unplaced"/>
</dbReference>
<dbReference type="AlphaFoldDB" id="A0AAJ6YRY9"/>